<organism evidence="3 4">
    <name type="scientific">Spinactinospora alkalitolerans</name>
    <dbReference type="NCBI Taxonomy" id="687207"/>
    <lineage>
        <taxon>Bacteria</taxon>
        <taxon>Bacillati</taxon>
        <taxon>Actinomycetota</taxon>
        <taxon>Actinomycetes</taxon>
        <taxon>Streptosporangiales</taxon>
        <taxon>Nocardiopsidaceae</taxon>
        <taxon>Spinactinospora</taxon>
    </lineage>
</organism>
<protein>
    <submittedName>
        <fullName evidence="3">Organic hydroperoxide reductase OsmC/OhrA</fullName>
    </submittedName>
</protein>
<dbReference type="RefSeq" id="WP_179644997.1">
    <property type="nucleotide sequence ID" value="NZ_BAAAYY010000031.1"/>
</dbReference>
<name>A0A852U1A1_9ACTN</name>
<dbReference type="AlphaFoldDB" id="A0A852U1A1"/>
<evidence type="ECO:0000313" key="4">
    <source>
        <dbReference type="Proteomes" id="UP000589036"/>
    </source>
</evidence>
<dbReference type="GO" id="GO:0006979">
    <property type="term" value="P:response to oxidative stress"/>
    <property type="evidence" value="ECO:0007669"/>
    <property type="project" value="InterPro"/>
</dbReference>
<accession>A0A852U1A1</accession>
<keyword evidence="4" id="KW-1185">Reference proteome</keyword>
<sequence>MTDNPGNPENREEAESGTVHRAVATAEGGHVRTEDGAVSSALGSPLNPSQGAPTPENLLAAGFAACLHHAAAEAAAGGDDEGDRPVRVRTTVGLDRDDDGRYALDVRATVFAEGMSEDQQEAIAREANGIWPFGGEHDPRFTVSVSPGENKPPG</sequence>
<dbReference type="PANTHER" id="PTHR33797">
    <property type="entry name" value="ORGANIC HYDROPEROXIDE RESISTANCE PROTEIN-LIKE"/>
    <property type="match status" value="1"/>
</dbReference>
<dbReference type="SUPFAM" id="SSF82784">
    <property type="entry name" value="OsmC-like"/>
    <property type="match status" value="1"/>
</dbReference>
<dbReference type="InterPro" id="IPR036102">
    <property type="entry name" value="OsmC/Ohrsf"/>
</dbReference>
<evidence type="ECO:0000313" key="3">
    <source>
        <dbReference type="EMBL" id="NYE49315.1"/>
    </source>
</evidence>
<dbReference type="InterPro" id="IPR015946">
    <property type="entry name" value="KH_dom-like_a/b"/>
</dbReference>
<dbReference type="PANTHER" id="PTHR33797:SF2">
    <property type="entry name" value="ORGANIC HYDROPEROXIDE RESISTANCE PROTEIN-LIKE"/>
    <property type="match status" value="1"/>
</dbReference>
<dbReference type="Pfam" id="PF02566">
    <property type="entry name" value="OsmC"/>
    <property type="match status" value="1"/>
</dbReference>
<comment type="caution">
    <text evidence="3">The sequence shown here is derived from an EMBL/GenBank/DDBJ whole genome shotgun (WGS) entry which is preliminary data.</text>
</comment>
<dbReference type="EMBL" id="JACCCC010000001">
    <property type="protein sequence ID" value="NYE49315.1"/>
    <property type="molecule type" value="Genomic_DNA"/>
</dbReference>
<dbReference type="Proteomes" id="UP000589036">
    <property type="component" value="Unassembled WGS sequence"/>
</dbReference>
<comment type="similarity">
    <text evidence="1">Belongs to the OsmC/Ohr family.</text>
</comment>
<dbReference type="InterPro" id="IPR019953">
    <property type="entry name" value="OHR"/>
</dbReference>
<gene>
    <name evidence="3" type="ORF">HDA32_004435</name>
</gene>
<proteinExistence type="inferred from homology"/>
<evidence type="ECO:0000256" key="1">
    <source>
        <dbReference type="ARBA" id="ARBA00007378"/>
    </source>
</evidence>
<evidence type="ECO:0000256" key="2">
    <source>
        <dbReference type="SAM" id="MobiDB-lite"/>
    </source>
</evidence>
<feature type="region of interest" description="Disordered" evidence="2">
    <location>
        <begin position="1"/>
        <end position="56"/>
    </location>
</feature>
<dbReference type="InterPro" id="IPR003718">
    <property type="entry name" value="OsmC/Ohr_fam"/>
</dbReference>
<dbReference type="Gene3D" id="3.30.300.20">
    <property type="match status" value="1"/>
</dbReference>
<feature type="region of interest" description="Disordered" evidence="2">
    <location>
        <begin position="131"/>
        <end position="154"/>
    </location>
</feature>
<reference evidence="3 4" key="1">
    <citation type="submission" date="2020-07" db="EMBL/GenBank/DDBJ databases">
        <title>Sequencing the genomes of 1000 actinobacteria strains.</title>
        <authorList>
            <person name="Klenk H.-P."/>
        </authorList>
    </citation>
    <scope>NUCLEOTIDE SEQUENCE [LARGE SCALE GENOMIC DNA]</scope>
    <source>
        <strain evidence="3 4">CXB654</strain>
    </source>
</reference>